<evidence type="ECO:0000259" key="4">
    <source>
        <dbReference type="PROSITE" id="PS50097"/>
    </source>
</evidence>
<reference evidence="5 6" key="1">
    <citation type="submission" date="2021-04" db="EMBL/GenBank/DDBJ databases">
        <authorList>
            <person name="Bliznina A."/>
        </authorList>
    </citation>
    <scope>NUCLEOTIDE SEQUENCE [LARGE SCALE GENOMIC DNA]</scope>
</reference>
<dbReference type="InterPro" id="IPR011333">
    <property type="entry name" value="SKP1/BTB/POZ_sf"/>
</dbReference>
<organism evidence="5 6">
    <name type="scientific">Oikopleura dioica</name>
    <name type="common">Tunicate</name>
    <dbReference type="NCBI Taxonomy" id="34765"/>
    <lineage>
        <taxon>Eukaryota</taxon>
        <taxon>Metazoa</taxon>
        <taxon>Chordata</taxon>
        <taxon>Tunicata</taxon>
        <taxon>Appendicularia</taxon>
        <taxon>Copelata</taxon>
        <taxon>Oikopleuridae</taxon>
        <taxon>Oikopleura</taxon>
    </lineage>
</organism>
<feature type="domain" description="BTB" evidence="4">
    <location>
        <begin position="175"/>
        <end position="243"/>
    </location>
</feature>
<feature type="region of interest" description="Disordered" evidence="3">
    <location>
        <begin position="718"/>
        <end position="752"/>
    </location>
</feature>
<name>A0ABN7S4T2_OIKDI</name>
<dbReference type="EMBL" id="OU015568">
    <property type="protein sequence ID" value="CAG5090549.1"/>
    <property type="molecule type" value="Genomic_DNA"/>
</dbReference>
<gene>
    <name evidence="5" type="ORF">OKIOD_LOCUS4202</name>
</gene>
<feature type="compositionally biased region" description="Polar residues" evidence="3">
    <location>
        <begin position="7"/>
        <end position="28"/>
    </location>
</feature>
<dbReference type="Gene3D" id="3.30.710.10">
    <property type="entry name" value="Potassium Channel Kv1.1, Chain A"/>
    <property type="match status" value="1"/>
</dbReference>
<dbReference type="InterPro" id="IPR011705">
    <property type="entry name" value="BACK"/>
</dbReference>
<dbReference type="Pfam" id="PF24681">
    <property type="entry name" value="Kelch_KLHDC2_KLHL20_DRC7"/>
    <property type="match status" value="1"/>
</dbReference>
<dbReference type="SUPFAM" id="SSF117281">
    <property type="entry name" value="Kelch motif"/>
    <property type="match status" value="1"/>
</dbReference>
<evidence type="ECO:0000256" key="3">
    <source>
        <dbReference type="SAM" id="MobiDB-lite"/>
    </source>
</evidence>
<feature type="compositionally biased region" description="Low complexity" evidence="3">
    <location>
        <begin position="718"/>
        <end position="732"/>
    </location>
</feature>
<evidence type="ECO:0000313" key="6">
    <source>
        <dbReference type="Proteomes" id="UP001158576"/>
    </source>
</evidence>
<dbReference type="Gene3D" id="2.120.10.80">
    <property type="entry name" value="Kelch-type beta propeller"/>
    <property type="match status" value="2"/>
</dbReference>
<dbReference type="Gene3D" id="1.25.40.420">
    <property type="match status" value="1"/>
</dbReference>
<proteinExistence type="predicted"/>
<dbReference type="Pfam" id="PF01344">
    <property type="entry name" value="Kelch_1"/>
    <property type="match status" value="1"/>
</dbReference>
<accession>A0ABN7S4T2</accession>
<feature type="region of interest" description="Disordered" evidence="3">
    <location>
        <begin position="1"/>
        <end position="28"/>
    </location>
</feature>
<dbReference type="InterPro" id="IPR000210">
    <property type="entry name" value="BTB/POZ_dom"/>
</dbReference>
<dbReference type="InterPro" id="IPR006652">
    <property type="entry name" value="Kelch_1"/>
</dbReference>
<dbReference type="SMART" id="SM00612">
    <property type="entry name" value="Kelch"/>
    <property type="match status" value="6"/>
</dbReference>
<dbReference type="Pfam" id="PF07707">
    <property type="entry name" value="BACK"/>
    <property type="match status" value="1"/>
</dbReference>
<keyword evidence="6" id="KW-1185">Reference proteome</keyword>
<dbReference type="Proteomes" id="UP001158576">
    <property type="component" value="Chromosome PAR"/>
</dbReference>
<dbReference type="SMART" id="SM00875">
    <property type="entry name" value="BACK"/>
    <property type="match status" value="1"/>
</dbReference>
<keyword evidence="2" id="KW-0677">Repeat</keyword>
<feature type="compositionally biased region" description="Polar residues" evidence="3">
    <location>
        <begin position="734"/>
        <end position="744"/>
    </location>
</feature>
<dbReference type="SMART" id="SM00225">
    <property type="entry name" value="BTB"/>
    <property type="match status" value="1"/>
</dbReference>
<dbReference type="PANTHER" id="PTHR45632:SF27">
    <property type="entry name" value="KELCH-LIKE PROTEIN 9"/>
    <property type="match status" value="1"/>
</dbReference>
<dbReference type="PROSITE" id="PS50097">
    <property type="entry name" value="BTB"/>
    <property type="match status" value="1"/>
</dbReference>
<evidence type="ECO:0000256" key="2">
    <source>
        <dbReference type="ARBA" id="ARBA00022737"/>
    </source>
</evidence>
<keyword evidence="1" id="KW-0880">Kelch repeat</keyword>
<evidence type="ECO:0000256" key="1">
    <source>
        <dbReference type="ARBA" id="ARBA00022441"/>
    </source>
</evidence>
<protein>
    <submittedName>
        <fullName evidence="5">Oidioi.mRNA.OKI2018_I69.PAR.g12644.t1.cds</fullName>
    </submittedName>
</protein>
<sequence length="846" mass="92317">MWAKPVSSFNISGSTKAIQDSDGDGTSSAVQQLQRNYEARSGPYLTQALGYLDPATRANLSKSSGAINQMADNVSLSSRSSTLAANQKGGSMGLSNNVDPAAILLQQQLAGGAPSKPPAGGYTGGAIQNGTASTTAIAPIPEVVKAPEFQLFKEAEHNAELLSGLNELRNENFLCDVTLMADDKPFSAHRAVLAATSPYLKTLFSDMSGGKIEHEVVEIRGVSAEGLKHIINYIYTSELKLNMTNIREVLAAAAHMQLKAATNFAITFLKHEISVFNCVDIIQISEQFELPEVEEKAYSFIAQHLNELVKTEEIQKLSIENMSFLLDSNGLKNVSELELFEATRQWLMFDQNRYQYIRPLMEKIRFPQIPPRDLLRYVNFVDFMRIECNYLLLEASNYHMLPHSQPILQSVRTQVRSNDFRMVVVGGVDQQDRVSNQLLALTPDVSKSDFLPPMHEGLCSHCVAVLNNFLYVLGGQNLFDERGNTAVNSVVRYDPRFNIWMRIASMNDKRAGFTVSVVDNRLYALGGVNAAGRLSSMECYSLEDDRWRYVASVQTGLCDHAESVHGNLLYVSGGFKEGRFSNQLLAYSPRHDTWHERAPMNVPRGWHTMIAFGESIFVTGGNAGLNKRVDIHETEIYSVMSNQWTMVSPLPLPQSEGGVCYHNNKIVIIGGYSWTHQKCVNTIQAYDPVKDTWERPGNLPIELSGVKAAVLSIPYSLSSGGKKPSSGMSWPPRSSRSLNNTGMGANSLPLGSLNDPMNMGALRDSLGSMSKTGTGGFGGGNRGYAPSEVGSIAPSMSRPGTFGDSASRAQSVAGEDLGEGSGARGSYRGAPAFGSGPSERGYNGQY</sequence>
<evidence type="ECO:0000313" key="5">
    <source>
        <dbReference type="EMBL" id="CAG5090549.1"/>
    </source>
</evidence>
<dbReference type="Pfam" id="PF00651">
    <property type="entry name" value="BTB"/>
    <property type="match status" value="1"/>
</dbReference>
<dbReference type="InterPro" id="IPR015915">
    <property type="entry name" value="Kelch-typ_b-propeller"/>
</dbReference>
<dbReference type="PANTHER" id="PTHR45632">
    <property type="entry name" value="LD33804P"/>
    <property type="match status" value="1"/>
</dbReference>
<feature type="region of interest" description="Disordered" evidence="3">
    <location>
        <begin position="797"/>
        <end position="846"/>
    </location>
</feature>
<dbReference type="SUPFAM" id="SSF54695">
    <property type="entry name" value="POZ domain"/>
    <property type="match status" value="1"/>
</dbReference>